<dbReference type="Proteomes" id="UP001152797">
    <property type="component" value="Unassembled WGS sequence"/>
</dbReference>
<accession>A0A9P1BTZ2</accession>
<protein>
    <submittedName>
        <fullName evidence="2">Uncharacterized protein</fullName>
    </submittedName>
</protein>
<dbReference type="OrthoDB" id="424239at2759"/>
<feature type="region of interest" description="Disordered" evidence="1">
    <location>
        <begin position="221"/>
        <end position="260"/>
    </location>
</feature>
<reference evidence="2" key="1">
    <citation type="submission" date="2022-10" db="EMBL/GenBank/DDBJ databases">
        <authorList>
            <person name="Chen Y."/>
            <person name="Dougan E. K."/>
            <person name="Chan C."/>
            <person name="Rhodes N."/>
            <person name="Thang M."/>
        </authorList>
    </citation>
    <scope>NUCLEOTIDE SEQUENCE</scope>
</reference>
<evidence type="ECO:0000313" key="3">
    <source>
        <dbReference type="EMBL" id="CAL1132982.1"/>
    </source>
</evidence>
<dbReference type="AlphaFoldDB" id="A0A9P1BTZ2"/>
<reference evidence="3" key="2">
    <citation type="submission" date="2024-04" db="EMBL/GenBank/DDBJ databases">
        <authorList>
            <person name="Chen Y."/>
            <person name="Shah S."/>
            <person name="Dougan E. K."/>
            <person name="Thang M."/>
            <person name="Chan C."/>
        </authorList>
    </citation>
    <scope>NUCLEOTIDE SEQUENCE [LARGE SCALE GENOMIC DNA]</scope>
</reference>
<dbReference type="EMBL" id="CAMXCT030000499">
    <property type="protein sequence ID" value="CAL4766919.1"/>
    <property type="molecule type" value="Genomic_DNA"/>
</dbReference>
<keyword evidence="4" id="KW-1185">Reference proteome</keyword>
<evidence type="ECO:0000313" key="4">
    <source>
        <dbReference type="Proteomes" id="UP001152797"/>
    </source>
</evidence>
<sequence>MQPPDRFHCQAGQRRTAGIKACVLAVAACLFAHCDLSFVASAPMVQRVGLRTQQPSLVRRAAPDDKELDDDDEGFWSDDEGHEEASPEFSTEAEGGRLMPSQTKADVARQRLWNMPKEVQPFMNVGTVTFKNKENRDRTRDLVVLKAKNSKAMIERSQKIIKSATLSKIRMKRMMRFGREDFGRDSPWQWNRPGRRAFRMRSGMRDLRYVDEKERYQRKKRELRWPDQTRKRKRERPKKELRWIGSSHRYGRGTQTAGKR</sequence>
<comment type="caution">
    <text evidence="2">The sequence shown here is derived from an EMBL/GenBank/DDBJ whole genome shotgun (WGS) entry which is preliminary data.</text>
</comment>
<feature type="compositionally biased region" description="Acidic residues" evidence="1">
    <location>
        <begin position="66"/>
        <end position="82"/>
    </location>
</feature>
<organism evidence="2">
    <name type="scientific">Cladocopium goreaui</name>
    <dbReference type="NCBI Taxonomy" id="2562237"/>
    <lineage>
        <taxon>Eukaryota</taxon>
        <taxon>Sar</taxon>
        <taxon>Alveolata</taxon>
        <taxon>Dinophyceae</taxon>
        <taxon>Suessiales</taxon>
        <taxon>Symbiodiniaceae</taxon>
        <taxon>Cladocopium</taxon>
    </lineage>
</organism>
<dbReference type="EMBL" id="CAMXCT020000499">
    <property type="protein sequence ID" value="CAL1132982.1"/>
    <property type="molecule type" value="Genomic_DNA"/>
</dbReference>
<name>A0A9P1BTZ2_9DINO</name>
<feature type="region of interest" description="Disordered" evidence="1">
    <location>
        <begin position="56"/>
        <end position="100"/>
    </location>
</feature>
<proteinExistence type="predicted"/>
<dbReference type="EMBL" id="CAMXCT010000499">
    <property type="protein sequence ID" value="CAI3979607.1"/>
    <property type="molecule type" value="Genomic_DNA"/>
</dbReference>
<evidence type="ECO:0000256" key="1">
    <source>
        <dbReference type="SAM" id="MobiDB-lite"/>
    </source>
</evidence>
<gene>
    <name evidence="2" type="ORF">C1SCF055_LOCUS7545</name>
</gene>
<evidence type="ECO:0000313" key="2">
    <source>
        <dbReference type="EMBL" id="CAI3979607.1"/>
    </source>
</evidence>